<dbReference type="Proteomes" id="UP000054937">
    <property type="component" value="Unassembled WGS sequence"/>
</dbReference>
<evidence type="ECO:0000313" key="3">
    <source>
        <dbReference type="Proteomes" id="UP000054937"/>
    </source>
</evidence>
<accession>A0A0V0QBA8</accession>
<feature type="region of interest" description="Disordered" evidence="1">
    <location>
        <begin position="239"/>
        <end position="286"/>
    </location>
</feature>
<dbReference type="AlphaFoldDB" id="A0A0V0QBA8"/>
<evidence type="ECO:0000256" key="1">
    <source>
        <dbReference type="SAM" id="MobiDB-lite"/>
    </source>
</evidence>
<organism evidence="2 3">
    <name type="scientific">Pseudocohnilembus persalinus</name>
    <name type="common">Ciliate</name>
    <dbReference type="NCBI Taxonomy" id="266149"/>
    <lineage>
        <taxon>Eukaryota</taxon>
        <taxon>Sar</taxon>
        <taxon>Alveolata</taxon>
        <taxon>Ciliophora</taxon>
        <taxon>Intramacronucleata</taxon>
        <taxon>Oligohymenophorea</taxon>
        <taxon>Scuticociliatia</taxon>
        <taxon>Philasterida</taxon>
        <taxon>Pseudocohnilembidae</taxon>
        <taxon>Pseudocohnilembus</taxon>
    </lineage>
</organism>
<keyword evidence="3" id="KW-1185">Reference proteome</keyword>
<reference evidence="2 3" key="1">
    <citation type="journal article" date="2015" name="Sci. Rep.">
        <title>Genome of the facultative scuticociliatosis pathogen Pseudocohnilembus persalinus provides insight into its virulence through horizontal gene transfer.</title>
        <authorList>
            <person name="Xiong J."/>
            <person name="Wang G."/>
            <person name="Cheng J."/>
            <person name="Tian M."/>
            <person name="Pan X."/>
            <person name="Warren A."/>
            <person name="Jiang C."/>
            <person name="Yuan D."/>
            <person name="Miao W."/>
        </authorList>
    </citation>
    <scope>NUCLEOTIDE SEQUENCE [LARGE SCALE GENOMIC DNA]</scope>
    <source>
        <strain evidence="2">36N120E</strain>
    </source>
</reference>
<name>A0A0V0QBA8_PSEPJ</name>
<dbReference type="InParanoid" id="A0A0V0QBA8"/>
<sequence>MEITVQDQNSQGSEELEQKLASIENINVEILGSFNHVIKINSVNLELYETQVILNYQKKREENQKSIENEKNNEKKEQLQLQICFLLENTLSFGKKQNDFMVYLTKSMNEEIDDDEQDQNENLGQIQEQGQNIDQLQQQENVQNGAEKTEFQGQNLKDEILELIEDQQVGQFINLVGDYEIKIVFDDNEKILEFENKFQEAFNNLQVDEDLQLNGQNEGEFDMGEMITAKDINDDGQIIKQFNDQNDQESESEITDSEGEQSQGEEQKVNQEEVPKIINKKISKNK</sequence>
<feature type="compositionally biased region" description="Acidic residues" evidence="1">
    <location>
        <begin position="246"/>
        <end position="259"/>
    </location>
</feature>
<feature type="compositionally biased region" description="Basic and acidic residues" evidence="1">
    <location>
        <begin position="265"/>
        <end position="275"/>
    </location>
</feature>
<dbReference type="EMBL" id="LDAU01000214">
    <property type="protein sequence ID" value="KRW99367.1"/>
    <property type="molecule type" value="Genomic_DNA"/>
</dbReference>
<evidence type="ECO:0000313" key="2">
    <source>
        <dbReference type="EMBL" id="KRW99367.1"/>
    </source>
</evidence>
<protein>
    <submittedName>
        <fullName evidence="2">Uncharacterized protein</fullName>
    </submittedName>
</protein>
<comment type="caution">
    <text evidence="2">The sequence shown here is derived from an EMBL/GenBank/DDBJ whole genome shotgun (WGS) entry which is preliminary data.</text>
</comment>
<proteinExistence type="predicted"/>
<gene>
    <name evidence="2" type="ORF">PPERSA_02479</name>
</gene>